<name>A0A3D3R318_9PLAN</name>
<dbReference type="EMBL" id="DQAY01000029">
    <property type="protein sequence ID" value="HCO22387.1"/>
    <property type="molecule type" value="Genomic_DNA"/>
</dbReference>
<sequence>MEPFSRSDDNTAMSKNQKPSRPEKRSFWFSVLHLTSFADKNELSEWYGPISDQPEVTRCRLMVA</sequence>
<dbReference type="Proteomes" id="UP000263642">
    <property type="component" value="Unassembled WGS sequence"/>
</dbReference>
<evidence type="ECO:0000256" key="1">
    <source>
        <dbReference type="SAM" id="MobiDB-lite"/>
    </source>
</evidence>
<accession>A0A3D3R318</accession>
<dbReference type="AlphaFoldDB" id="A0A3D3R318"/>
<evidence type="ECO:0000313" key="3">
    <source>
        <dbReference type="Proteomes" id="UP000263642"/>
    </source>
</evidence>
<proteinExistence type="predicted"/>
<reference evidence="2 3" key="1">
    <citation type="journal article" date="2018" name="Nat. Biotechnol.">
        <title>A standardized bacterial taxonomy based on genome phylogeny substantially revises the tree of life.</title>
        <authorList>
            <person name="Parks D.H."/>
            <person name="Chuvochina M."/>
            <person name="Waite D.W."/>
            <person name="Rinke C."/>
            <person name="Skarshewski A."/>
            <person name="Chaumeil P.A."/>
            <person name="Hugenholtz P."/>
        </authorList>
    </citation>
    <scope>NUCLEOTIDE SEQUENCE [LARGE SCALE GENOMIC DNA]</scope>
    <source>
        <strain evidence="2">UBA9375</strain>
    </source>
</reference>
<gene>
    <name evidence="2" type="ORF">DIT97_04735</name>
</gene>
<protein>
    <submittedName>
        <fullName evidence="2">Uncharacterized protein</fullName>
    </submittedName>
</protein>
<evidence type="ECO:0000313" key="2">
    <source>
        <dbReference type="EMBL" id="HCO22387.1"/>
    </source>
</evidence>
<feature type="region of interest" description="Disordered" evidence="1">
    <location>
        <begin position="1"/>
        <end position="23"/>
    </location>
</feature>
<feature type="compositionally biased region" description="Polar residues" evidence="1">
    <location>
        <begin position="10"/>
        <end position="19"/>
    </location>
</feature>
<organism evidence="2 3">
    <name type="scientific">Gimesia maris</name>
    <dbReference type="NCBI Taxonomy" id="122"/>
    <lineage>
        <taxon>Bacteria</taxon>
        <taxon>Pseudomonadati</taxon>
        <taxon>Planctomycetota</taxon>
        <taxon>Planctomycetia</taxon>
        <taxon>Planctomycetales</taxon>
        <taxon>Planctomycetaceae</taxon>
        <taxon>Gimesia</taxon>
    </lineage>
</organism>
<comment type="caution">
    <text evidence="2">The sequence shown here is derived from an EMBL/GenBank/DDBJ whole genome shotgun (WGS) entry which is preliminary data.</text>
</comment>